<protein>
    <submittedName>
        <fullName evidence="1">Uncharacterized protein</fullName>
    </submittedName>
</protein>
<proteinExistence type="predicted"/>
<accession>A0A284S5L9</accession>
<dbReference type="AlphaFoldDB" id="A0A284S5L9"/>
<evidence type="ECO:0000313" key="1">
    <source>
        <dbReference type="EMBL" id="SJL16299.1"/>
    </source>
</evidence>
<gene>
    <name evidence="1" type="ORF">ARMOST_19819</name>
</gene>
<organism evidence="1 2">
    <name type="scientific">Armillaria ostoyae</name>
    <name type="common">Armillaria root rot fungus</name>
    <dbReference type="NCBI Taxonomy" id="47428"/>
    <lineage>
        <taxon>Eukaryota</taxon>
        <taxon>Fungi</taxon>
        <taxon>Dikarya</taxon>
        <taxon>Basidiomycota</taxon>
        <taxon>Agaricomycotina</taxon>
        <taxon>Agaricomycetes</taxon>
        <taxon>Agaricomycetidae</taxon>
        <taxon>Agaricales</taxon>
        <taxon>Marasmiineae</taxon>
        <taxon>Physalacriaceae</taxon>
        <taxon>Armillaria</taxon>
    </lineage>
</organism>
<name>A0A284S5L9_ARMOS</name>
<evidence type="ECO:0000313" key="2">
    <source>
        <dbReference type="Proteomes" id="UP000219338"/>
    </source>
</evidence>
<reference evidence="2" key="1">
    <citation type="journal article" date="2017" name="Nat. Ecol. Evol.">
        <title>Genome expansion and lineage-specific genetic innovations in the forest pathogenic fungi Armillaria.</title>
        <authorList>
            <person name="Sipos G."/>
            <person name="Prasanna A.N."/>
            <person name="Walter M.C."/>
            <person name="O'Connor E."/>
            <person name="Balint B."/>
            <person name="Krizsan K."/>
            <person name="Kiss B."/>
            <person name="Hess J."/>
            <person name="Varga T."/>
            <person name="Slot J."/>
            <person name="Riley R."/>
            <person name="Boka B."/>
            <person name="Rigling D."/>
            <person name="Barry K."/>
            <person name="Lee J."/>
            <person name="Mihaltcheva S."/>
            <person name="LaButti K."/>
            <person name="Lipzen A."/>
            <person name="Waldron R."/>
            <person name="Moloney N.M."/>
            <person name="Sperisen C."/>
            <person name="Kredics L."/>
            <person name="Vagvoelgyi C."/>
            <person name="Patrignani A."/>
            <person name="Fitzpatrick D."/>
            <person name="Nagy I."/>
            <person name="Doyle S."/>
            <person name="Anderson J.B."/>
            <person name="Grigoriev I.V."/>
            <person name="Gueldener U."/>
            <person name="Muensterkoetter M."/>
            <person name="Nagy L.G."/>
        </authorList>
    </citation>
    <scope>NUCLEOTIDE SEQUENCE [LARGE SCALE GENOMIC DNA]</scope>
    <source>
        <strain evidence="2">C18/9</strain>
    </source>
</reference>
<keyword evidence="2" id="KW-1185">Reference proteome</keyword>
<dbReference type="Proteomes" id="UP000219338">
    <property type="component" value="Unassembled WGS sequence"/>
</dbReference>
<dbReference type="EMBL" id="FUEG01000034">
    <property type="protein sequence ID" value="SJL16299.1"/>
    <property type="molecule type" value="Genomic_DNA"/>
</dbReference>
<sequence length="123" mass="13376">MKQGHFGGCSKDVGCIGEDAGGREGLGEMKDWHWIYKHWLYTEHVISTISPSTPHLNVFVTFAGPKHFIGACPADLGLVYLVFSICSSSYLLKSILVITLSVNETRLSLLPIAVTSPITATQP</sequence>